<dbReference type="Proteomes" id="UP000195991">
    <property type="component" value="Unassembled WGS sequence"/>
</dbReference>
<dbReference type="GO" id="GO:0003677">
    <property type="term" value="F:DNA binding"/>
    <property type="evidence" value="ECO:0007669"/>
    <property type="project" value="UniProtKB-KW"/>
</dbReference>
<dbReference type="PANTHER" id="PTHR30290">
    <property type="entry name" value="PERIPLASMIC BINDING COMPONENT OF ABC TRANSPORTER"/>
    <property type="match status" value="1"/>
</dbReference>
<dbReference type="InterPro" id="IPR039424">
    <property type="entry name" value="SBP_5"/>
</dbReference>
<organism evidence="4 5">
    <name type="scientific">Bacillus thuringiensis</name>
    <dbReference type="NCBI Taxonomy" id="1428"/>
    <lineage>
        <taxon>Bacteria</taxon>
        <taxon>Bacillati</taxon>
        <taxon>Bacillota</taxon>
        <taxon>Bacilli</taxon>
        <taxon>Bacillales</taxon>
        <taxon>Bacillaceae</taxon>
        <taxon>Bacillus</taxon>
        <taxon>Bacillus cereus group</taxon>
    </lineage>
</organism>
<keyword evidence="1" id="KW-0238">DNA-binding</keyword>
<dbReference type="Pfam" id="PF00496">
    <property type="entry name" value="SBP_bac_5"/>
    <property type="match status" value="1"/>
</dbReference>
<dbReference type="InterPro" id="IPR000914">
    <property type="entry name" value="SBP_5_dom"/>
</dbReference>
<dbReference type="AlphaFoldDB" id="A0A1C4F6Q9"/>
<dbReference type="Pfam" id="PF12793">
    <property type="entry name" value="SgrR_N"/>
    <property type="match status" value="1"/>
</dbReference>
<protein>
    <submittedName>
        <fullName evidence="4">Probable ABC transporter, substrate-binding protein</fullName>
    </submittedName>
</protein>
<evidence type="ECO:0000313" key="4">
    <source>
        <dbReference type="EMBL" id="SCC51697.1"/>
    </source>
</evidence>
<reference evidence="4 5" key="1">
    <citation type="submission" date="2016-08" db="EMBL/GenBank/DDBJ databases">
        <authorList>
            <person name="Seilhamer J.J."/>
        </authorList>
    </citation>
    <scope>NUCLEOTIDE SEQUENCE [LARGE SCALE GENOMIC DNA]</scope>
    <source>
        <strain evidence="4 5">IEBC_T61001</strain>
    </source>
</reference>
<feature type="domain" description="Solute-binding protein family 5" evidence="2">
    <location>
        <begin position="161"/>
        <end position="298"/>
    </location>
</feature>
<dbReference type="GO" id="GO:0015833">
    <property type="term" value="P:peptide transport"/>
    <property type="evidence" value="ECO:0007669"/>
    <property type="project" value="TreeGrafter"/>
</dbReference>
<sequence>MDKTLLNLWQSFSSGNIKVQDLADFLNLSTKQTVRYLHKWMDEGWLTFISGKGRGNPSSLQWLKNIEQIYESQVMEIMDQQPVEKSSKYLLYNWSPNSKLRLMTKFHSKFGYIHNSDDKLIIPRRKPFLTTHPLEAADVHSAHIVANVFNRLVYMDEKGNIFPEIAHSWDLTQSTLRLYLKKSIKFHDGSILTASDVKLCLSKLRSHTYYKDLWAPIEKIEVVSPLIIDIHYPKGCSYCLQMLCMINTGIYKENNGQIIGTGGFYIGENSLEKTSLIAFHDYFQERPLLDTVEFIQVPLEFDTIYQSSKHHKCNSTFQVERNSGFGVIIMNAWRDSSIQHIDVRNYLHSIIANNINHIHKYDSQKIPNIKSCLKDIDHQINIPKRKRPEFKEPLIIKATQYTEATTKWLMNILEKENIPFQVKWVPFENYLRDEKLNEQVDLFIHGEVFEMNQEISFYYFLTARYSPLAKVLKTNKSLRKQLSKYKHTHFEKWALLNKNLEKELIESSIMIPLYYDTRQIPFSSDLTNIKMKYFGYVDFSQLWIRPFIQNSRET</sequence>
<dbReference type="Gene3D" id="3.40.190.10">
    <property type="entry name" value="Periplasmic binding protein-like II"/>
    <property type="match status" value="1"/>
</dbReference>
<feature type="domain" description="Transcriptional regulator SgrR N-terminal HTH" evidence="3">
    <location>
        <begin position="8"/>
        <end position="88"/>
    </location>
</feature>
<dbReference type="EMBL" id="FMBI01000035">
    <property type="protein sequence ID" value="SCC51697.1"/>
    <property type="molecule type" value="Genomic_DNA"/>
</dbReference>
<name>A0A1C4F6Q9_BACTU</name>
<evidence type="ECO:0000259" key="2">
    <source>
        <dbReference type="Pfam" id="PF00496"/>
    </source>
</evidence>
<gene>
    <name evidence="4" type="ORF">BTT61001_03995</name>
</gene>
<dbReference type="InterPro" id="IPR025370">
    <property type="entry name" value="SgrR_HTH_N"/>
</dbReference>
<accession>A0A1C4F6Q9</accession>
<evidence type="ECO:0000256" key="1">
    <source>
        <dbReference type="ARBA" id="ARBA00023125"/>
    </source>
</evidence>
<evidence type="ECO:0000259" key="3">
    <source>
        <dbReference type="Pfam" id="PF12793"/>
    </source>
</evidence>
<proteinExistence type="predicted"/>
<evidence type="ECO:0000313" key="5">
    <source>
        <dbReference type="Proteomes" id="UP000195991"/>
    </source>
</evidence>
<dbReference type="SUPFAM" id="SSF53850">
    <property type="entry name" value="Periplasmic binding protein-like II"/>
    <property type="match status" value="1"/>
</dbReference>
<dbReference type="PANTHER" id="PTHR30290:SF72">
    <property type="entry name" value="HTH-TYPE TRANSCRIPTIONAL REGULATOR SGRR"/>
    <property type="match status" value="1"/>
</dbReference>
<dbReference type="RefSeq" id="WP_087983710.1">
    <property type="nucleotide sequence ID" value="NZ_FMBI01000035.1"/>
</dbReference>
<dbReference type="GO" id="GO:1904680">
    <property type="term" value="F:peptide transmembrane transporter activity"/>
    <property type="evidence" value="ECO:0007669"/>
    <property type="project" value="TreeGrafter"/>
</dbReference>